<evidence type="ECO:0000313" key="6">
    <source>
        <dbReference type="EMBL" id="TCS85719.1"/>
    </source>
</evidence>
<dbReference type="GO" id="GO:0009055">
    <property type="term" value="F:electron transfer activity"/>
    <property type="evidence" value="ECO:0007669"/>
    <property type="project" value="InterPro"/>
</dbReference>
<keyword evidence="7" id="KW-1185">Reference proteome</keyword>
<comment type="caution">
    <text evidence="6">The sequence shown here is derived from an EMBL/GenBank/DDBJ whole genome shotgun (WGS) entry which is preliminary data.</text>
</comment>
<evidence type="ECO:0000256" key="2">
    <source>
        <dbReference type="ARBA" id="ARBA00022723"/>
    </source>
</evidence>
<dbReference type="Gene3D" id="1.10.760.10">
    <property type="entry name" value="Cytochrome c-like domain"/>
    <property type="match status" value="1"/>
</dbReference>
<dbReference type="SUPFAM" id="SSF46626">
    <property type="entry name" value="Cytochrome c"/>
    <property type="match status" value="1"/>
</dbReference>
<organism evidence="6 7">
    <name type="scientific">Anseongella ginsenosidimutans</name>
    <dbReference type="NCBI Taxonomy" id="496056"/>
    <lineage>
        <taxon>Bacteria</taxon>
        <taxon>Pseudomonadati</taxon>
        <taxon>Bacteroidota</taxon>
        <taxon>Sphingobacteriia</taxon>
        <taxon>Sphingobacteriales</taxon>
        <taxon>Sphingobacteriaceae</taxon>
        <taxon>Anseongella</taxon>
    </lineage>
</organism>
<dbReference type="GO" id="GO:0046872">
    <property type="term" value="F:metal ion binding"/>
    <property type="evidence" value="ECO:0007669"/>
    <property type="project" value="UniProtKB-KW"/>
</dbReference>
<keyword evidence="3 4" id="KW-0408">Iron</keyword>
<dbReference type="EMBL" id="SMAD01000011">
    <property type="protein sequence ID" value="TCS85719.1"/>
    <property type="molecule type" value="Genomic_DNA"/>
</dbReference>
<dbReference type="PROSITE" id="PS51007">
    <property type="entry name" value="CYTC"/>
    <property type="match status" value="1"/>
</dbReference>
<feature type="domain" description="Cytochrome c" evidence="5">
    <location>
        <begin position="103"/>
        <end position="192"/>
    </location>
</feature>
<gene>
    <name evidence="6" type="ORF">EDD80_111122</name>
</gene>
<dbReference type="InterPro" id="IPR036909">
    <property type="entry name" value="Cyt_c-like_dom_sf"/>
</dbReference>
<keyword evidence="2 4" id="KW-0479">Metal-binding</keyword>
<accession>A0A4R3KNU0</accession>
<evidence type="ECO:0000256" key="4">
    <source>
        <dbReference type="PROSITE-ProRule" id="PRU00433"/>
    </source>
</evidence>
<evidence type="ECO:0000256" key="3">
    <source>
        <dbReference type="ARBA" id="ARBA00023004"/>
    </source>
</evidence>
<dbReference type="AlphaFoldDB" id="A0A4R3KNU0"/>
<proteinExistence type="predicted"/>
<dbReference type="Pfam" id="PF00034">
    <property type="entry name" value="Cytochrom_C"/>
    <property type="match status" value="1"/>
</dbReference>
<protein>
    <submittedName>
        <fullName evidence="6">Cytochrome c</fullName>
    </submittedName>
</protein>
<evidence type="ECO:0000313" key="7">
    <source>
        <dbReference type="Proteomes" id="UP000295807"/>
    </source>
</evidence>
<reference evidence="6 7" key="1">
    <citation type="submission" date="2019-03" db="EMBL/GenBank/DDBJ databases">
        <title>Genomic Encyclopedia of Type Strains, Phase IV (KMG-IV): sequencing the most valuable type-strain genomes for metagenomic binning, comparative biology and taxonomic classification.</title>
        <authorList>
            <person name="Goeker M."/>
        </authorList>
    </citation>
    <scope>NUCLEOTIDE SEQUENCE [LARGE SCALE GENOMIC DNA]</scope>
    <source>
        <strain evidence="6 7">DSM 21100</strain>
    </source>
</reference>
<dbReference type="GO" id="GO:0020037">
    <property type="term" value="F:heme binding"/>
    <property type="evidence" value="ECO:0007669"/>
    <property type="project" value="InterPro"/>
</dbReference>
<sequence length="195" mass="21462">MHFKKIFGILRCCQVSARHQTIEFIIIMKKCFLIACCLGSAMFLYSCGGGGTKESTSETEDTTATNEVNEIGATGDAVDISKPSDSKGVGPVKDYEVKPFNADLAAKGEMLFTSKCAVCHRLDTKLIGPPLQGVTERRTPEWIMNMALNPMEMQKSDPVAKALLDEYKTPMTDLGLTQEEAEAIYEYFRQVDGAK</sequence>
<evidence type="ECO:0000256" key="1">
    <source>
        <dbReference type="ARBA" id="ARBA00022617"/>
    </source>
</evidence>
<evidence type="ECO:0000259" key="5">
    <source>
        <dbReference type="PROSITE" id="PS51007"/>
    </source>
</evidence>
<dbReference type="InterPro" id="IPR009056">
    <property type="entry name" value="Cyt_c-like_dom"/>
</dbReference>
<name>A0A4R3KNU0_9SPHI</name>
<dbReference type="Proteomes" id="UP000295807">
    <property type="component" value="Unassembled WGS sequence"/>
</dbReference>
<keyword evidence="1 4" id="KW-0349">Heme</keyword>